<evidence type="ECO:0000313" key="4">
    <source>
        <dbReference type="Proteomes" id="UP000646749"/>
    </source>
</evidence>
<accession>A0ABQ4EEV6</accession>
<dbReference type="Pfam" id="PF20736">
    <property type="entry name" value="Glyco_hydro127M"/>
    <property type="match status" value="1"/>
</dbReference>
<evidence type="ECO:0000313" key="3">
    <source>
        <dbReference type="EMBL" id="GIG93261.1"/>
    </source>
</evidence>
<gene>
    <name evidence="3" type="ORF">Pen02_81970</name>
</gene>
<feature type="domain" description="Non-reducing end beta-L-arabinofuranosidase-like GH127 catalytic" evidence="1">
    <location>
        <begin position="49"/>
        <end position="370"/>
    </location>
</feature>
<dbReference type="Proteomes" id="UP000646749">
    <property type="component" value="Unassembled WGS sequence"/>
</dbReference>
<dbReference type="InterPro" id="IPR012341">
    <property type="entry name" value="6hp_glycosidase-like_sf"/>
</dbReference>
<dbReference type="Gene3D" id="1.50.10.10">
    <property type="match status" value="1"/>
</dbReference>
<dbReference type="InterPro" id="IPR008928">
    <property type="entry name" value="6-hairpin_glycosidase_sf"/>
</dbReference>
<evidence type="ECO:0008006" key="5">
    <source>
        <dbReference type="Google" id="ProtNLM"/>
    </source>
</evidence>
<dbReference type="PANTHER" id="PTHR43465">
    <property type="entry name" value="DUF1680 DOMAIN PROTEIN (AFU_ORTHOLOGUE AFUA_1G08910)"/>
    <property type="match status" value="1"/>
</dbReference>
<comment type="caution">
    <text evidence="3">The sequence shown here is derived from an EMBL/GenBank/DDBJ whole genome shotgun (WGS) entry which is preliminary data.</text>
</comment>
<dbReference type="InterPro" id="IPR012878">
    <property type="entry name" value="Beta-AFase-like_GH127_cat"/>
</dbReference>
<dbReference type="InterPro" id="IPR049174">
    <property type="entry name" value="Beta-AFase-like"/>
</dbReference>
<keyword evidence="4" id="KW-1185">Reference proteome</keyword>
<feature type="domain" description="Non-reducing end beta-L-arabinofuranosidase-like GH127 middle" evidence="2">
    <location>
        <begin position="386"/>
        <end position="473"/>
    </location>
</feature>
<evidence type="ECO:0000259" key="1">
    <source>
        <dbReference type="Pfam" id="PF07944"/>
    </source>
</evidence>
<organism evidence="3 4">
    <name type="scientific">Plantactinospora endophytica</name>
    <dbReference type="NCBI Taxonomy" id="673535"/>
    <lineage>
        <taxon>Bacteria</taxon>
        <taxon>Bacillati</taxon>
        <taxon>Actinomycetota</taxon>
        <taxon>Actinomycetes</taxon>
        <taxon>Micromonosporales</taxon>
        <taxon>Micromonosporaceae</taxon>
        <taxon>Plantactinospora</taxon>
    </lineage>
</organism>
<name>A0ABQ4EEV6_9ACTN</name>
<evidence type="ECO:0000259" key="2">
    <source>
        <dbReference type="Pfam" id="PF20736"/>
    </source>
</evidence>
<dbReference type="EMBL" id="BONW01000056">
    <property type="protein sequence ID" value="GIG93261.1"/>
    <property type="molecule type" value="Genomic_DNA"/>
</dbReference>
<sequence>MADRVEPADRARLAPDSYLGERVAGNLRRLLAVDLDPLLAGFRRRPGAHPWIGEHIGKWLDAASLTWHATGDEGLRVRLDAAAAALVGSQEADGYLGTYAPGVRLGRHPDPRVDWDVWVHKYALLGLLSYYRTTGEPRALDAARRAGDLLVSTFGPDGEGRDIIAAGTHTGMAATSVLEPMVLLYRHTGEPRYLAFAEHILRAWDQPNGPGVLTRLARTGRVSEVGNGKAYEMLSNIVGLVELARVTGEKDHLVAAVRGWRDVVAHHRYLTGTASFGEHFHRPDELPDSTSVNMGETCVTVTWLHLTRQLFALTGESGYADEIERTLFNHLRAAQLPDGSGWSYYTPLDGYREFGGGITCCLSSGPRGLAAAAASVFAVSAGRDELVVSLYQDASAAVELDGRTVEVTLSSGVPFEGGAVVSFDLTGAARFGLRLRRPAWATGFGVAGASDADGWAVLPSRLWRGGDRVTVDFGLGAHTVEGTGWNASRVALGWGPLVLGYRAHGAEPAIFDVLDGHPAGPLTQDRPAHAWRVANRLAPGGRRDAVLAPFADLGADGLPTRVWLGRPGEEADVALSAFHGAAESRSSGSLRRGSVADYDLASFAATEVGPADEEHWFALALAHPVTFTRVVVAHGRSLAHGGWFDTTDGKPRLAVRRDDGGPWETIATVDAYPATTAADHGGLRAGEVFEIPLATPVTATALRLTGRGSRGEYGPRVFVTCARLAAY</sequence>
<dbReference type="PANTHER" id="PTHR43465:SF2">
    <property type="entry name" value="DUF1680 DOMAIN PROTEIN (AFU_ORTHOLOGUE AFUA_1G08910)"/>
    <property type="match status" value="1"/>
</dbReference>
<dbReference type="Pfam" id="PF07944">
    <property type="entry name" value="Beta-AFase-like_GH127_cat"/>
    <property type="match status" value="1"/>
</dbReference>
<dbReference type="SUPFAM" id="SSF48208">
    <property type="entry name" value="Six-hairpin glycosidases"/>
    <property type="match status" value="1"/>
</dbReference>
<dbReference type="InterPro" id="IPR049046">
    <property type="entry name" value="Beta-AFase-like_GH127_middle"/>
</dbReference>
<protein>
    <recommendedName>
        <fullName evidence="5">Glycosyl hydrolase</fullName>
    </recommendedName>
</protein>
<reference evidence="3 4" key="1">
    <citation type="submission" date="2021-01" db="EMBL/GenBank/DDBJ databases">
        <title>Whole genome shotgun sequence of Plantactinospora endophytica NBRC 110450.</title>
        <authorList>
            <person name="Komaki H."/>
            <person name="Tamura T."/>
        </authorList>
    </citation>
    <scope>NUCLEOTIDE SEQUENCE [LARGE SCALE GENOMIC DNA]</scope>
    <source>
        <strain evidence="3 4">NBRC 110450</strain>
    </source>
</reference>
<dbReference type="RefSeq" id="WP_203871544.1">
    <property type="nucleotide sequence ID" value="NZ_BONW01000056.1"/>
</dbReference>
<proteinExistence type="predicted"/>